<accession>W7U630</accession>
<dbReference type="Proteomes" id="UP000019335">
    <property type="component" value="Chromosome 5"/>
</dbReference>
<dbReference type="EMBL" id="AZIL01000352">
    <property type="protein sequence ID" value="EWM28276.1"/>
    <property type="molecule type" value="Genomic_DNA"/>
</dbReference>
<keyword evidence="1" id="KW-0808">Transferase</keyword>
<reference evidence="1 2" key="1">
    <citation type="journal article" date="2014" name="Mol. Plant">
        <title>Chromosome Scale Genome Assembly and Transcriptome Profiling of Nannochloropsis gaditana in Nitrogen Depletion.</title>
        <authorList>
            <person name="Corteggiani Carpinelli E."/>
            <person name="Telatin A."/>
            <person name="Vitulo N."/>
            <person name="Forcato C."/>
            <person name="D'Angelo M."/>
            <person name="Schiavon R."/>
            <person name="Vezzi A."/>
            <person name="Giacometti G.M."/>
            <person name="Morosinotto T."/>
            <person name="Valle G."/>
        </authorList>
    </citation>
    <scope>NUCLEOTIDE SEQUENCE [LARGE SCALE GENOMIC DNA]</scope>
    <source>
        <strain evidence="1 2">B-31</strain>
    </source>
</reference>
<dbReference type="GO" id="GO:0008168">
    <property type="term" value="F:methyltransferase activity"/>
    <property type="evidence" value="ECO:0007669"/>
    <property type="project" value="UniProtKB-KW"/>
</dbReference>
<protein>
    <submittedName>
        <fullName evidence="1">Putative ubiquinone menaquinone biosynthesis methyltransferase</fullName>
    </submittedName>
</protein>
<dbReference type="PANTHER" id="PTHR47473:SF1">
    <property type="entry name" value="METHYLTRANSFERASE DOMAIN-CONTAINING PROTEIN"/>
    <property type="match status" value="1"/>
</dbReference>
<dbReference type="OrthoDB" id="10253390at2759"/>
<keyword evidence="2" id="KW-1185">Reference proteome</keyword>
<dbReference type="Gene3D" id="3.40.50.150">
    <property type="entry name" value="Vaccinia Virus protein VP39"/>
    <property type="match status" value="1"/>
</dbReference>
<name>W7U630_9STRA</name>
<proteinExistence type="predicted"/>
<sequence>MSSSNAPQIKVPIVDYCPPSTFGTDMKVLKHMWFAKIVPGQSQQDRLESFYKEQADLYDSYRFRMLHGRLPMVKAMPIPPKGEGVWLDVGGGTGSNLEYFAENLNHFAKVMVLDLCPSLAAQAQERVARHAGWSEFVKVIVADACDAEAPGLPSPGSVDLITFSYALSMIPDWEAALRNAKRLLKKGGHVCVCDFTVDNSQGWGMQTFWANVFASDHVYLRPERRPFLREEFVSVHEELGFGTFPYVPPVLQAPWYVFIGRKE</sequence>
<dbReference type="GO" id="GO:0032259">
    <property type="term" value="P:methylation"/>
    <property type="evidence" value="ECO:0007669"/>
    <property type="project" value="UniProtKB-KW"/>
</dbReference>
<gene>
    <name evidence="1" type="ORF">Naga_100004g72</name>
</gene>
<dbReference type="PANTHER" id="PTHR47473">
    <property type="entry name" value="BTA1P"/>
    <property type="match status" value="1"/>
</dbReference>
<dbReference type="SUPFAM" id="SSF53335">
    <property type="entry name" value="S-adenosyl-L-methionine-dependent methyltransferases"/>
    <property type="match status" value="1"/>
</dbReference>
<dbReference type="Pfam" id="PF13489">
    <property type="entry name" value="Methyltransf_23"/>
    <property type="match status" value="1"/>
</dbReference>
<dbReference type="AlphaFoldDB" id="W7U630"/>
<keyword evidence="1" id="KW-0830">Ubiquinone</keyword>
<evidence type="ECO:0000313" key="2">
    <source>
        <dbReference type="Proteomes" id="UP000019335"/>
    </source>
</evidence>
<dbReference type="CDD" id="cd02440">
    <property type="entry name" value="AdoMet_MTases"/>
    <property type="match status" value="1"/>
</dbReference>
<comment type="caution">
    <text evidence="1">The sequence shown here is derived from an EMBL/GenBank/DDBJ whole genome shotgun (WGS) entry which is preliminary data.</text>
</comment>
<organism evidence="1 2">
    <name type="scientific">Nannochloropsis gaditana</name>
    <dbReference type="NCBI Taxonomy" id="72520"/>
    <lineage>
        <taxon>Eukaryota</taxon>
        <taxon>Sar</taxon>
        <taxon>Stramenopiles</taxon>
        <taxon>Ochrophyta</taxon>
        <taxon>Eustigmatophyceae</taxon>
        <taxon>Eustigmatales</taxon>
        <taxon>Monodopsidaceae</taxon>
        <taxon>Nannochloropsis</taxon>
    </lineage>
</organism>
<dbReference type="InterPro" id="IPR029063">
    <property type="entry name" value="SAM-dependent_MTases_sf"/>
</dbReference>
<keyword evidence="1" id="KW-0489">Methyltransferase</keyword>
<evidence type="ECO:0000313" key="1">
    <source>
        <dbReference type="EMBL" id="EWM28276.1"/>
    </source>
</evidence>